<sequence>MVGNSGFSPVALYPNSLALVLPSEIAPAALQRSTTTSSSSGTKPRYATDPDVVRTPFVLIRSFTP</sequence>
<evidence type="ECO:0000313" key="2">
    <source>
        <dbReference type="Proteomes" id="UP001067235"/>
    </source>
</evidence>
<gene>
    <name evidence="1" type="ORF">O4213_19660</name>
</gene>
<evidence type="ECO:0000313" key="1">
    <source>
        <dbReference type="EMBL" id="MCZ4552220.1"/>
    </source>
</evidence>
<dbReference type="EMBL" id="JAPWIE010000006">
    <property type="protein sequence ID" value="MCZ4552220.1"/>
    <property type="molecule type" value="Genomic_DNA"/>
</dbReference>
<comment type="caution">
    <text evidence="1">The sequence shown here is derived from an EMBL/GenBank/DDBJ whole genome shotgun (WGS) entry which is preliminary data.</text>
</comment>
<accession>A0ABT4MZU8</accession>
<reference evidence="1" key="1">
    <citation type="submission" date="2022-12" db="EMBL/GenBank/DDBJ databases">
        <authorList>
            <person name="Krivoruchko A.V."/>
            <person name="Elkin A."/>
        </authorList>
    </citation>
    <scope>NUCLEOTIDE SEQUENCE</scope>
    <source>
        <strain evidence="1">IEGM 1388</strain>
    </source>
</reference>
<proteinExistence type="predicted"/>
<dbReference type="Proteomes" id="UP001067235">
    <property type="component" value="Unassembled WGS sequence"/>
</dbReference>
<protein>
    <submittedName>
        <fullName evidence="1">Uncharacterized protein</fullName>
    </submittedName>
</protein>
<name>A0ABT4MZU8_GORRU</name>
<organism evidence="1 2">
    <name type="scientific">Gordonia rubripertincta</name>
    <name type="common">Rhodococcus corallinus</name>
    <dbReference type="NCBI Taxonomy" id="36822"/>
    <lineage>
        <taxon>Bacteria</taxon>
        <taxon>Bacillati</taxon>
        <taxon>Actinomycetota</taxon>
        <taxon>Actinomycetes</taxon>
        <taxon>Mycobacteriales</taxon>
        <taxon>Gordoniaceae</taxon>
        <taxon>Gordonia</taxon>
    </lineage>
</organism>
<keyword evidence="2" id="KW-1185">Reference proteome</keyword>